<dbReference type="EMBL" id="VOGB01000005">
    <property type="protein sequence ID" value="MQM73502.1"/>
    <property type="molecule type" value="Genomic_DNA"/>
</dbReference>
<comment type="caution">
    <text evidence="1">The sequence shown here is derived from an EMBL/GenBank/DDBJ whole genome shotgun (WGS) entry which is preliminary data.</text>
</comment>
<sequence>MNVREKKPTRPVWLTVVSQSAVEGDTERTEFMTEGDLVWEGETPCLNYQETEVSGMSGTTTTVRIEPDKVSVIRLGTINSMMEFEAGSSCMAVYKTPLGEVPMSIDTRQIEIERDESFGPLHVHLDYIISSNGQEVTANTMDIEIKERK</sequence>
<dbReference type="Proteomes" id="UP000473648">
    <property type="component" value="Unassembled WGS sequence"/>
</dbReference>
<proteinExistence type="predicted"/>
<dbReference type="InterPro" id="IPR015231">
    <property type="entry name" value="DUF1934"/>
</dbReference>
<dbReference type="AlphaFoldDB" id="A0A6L5GTU3"/>
<dbReference type="Gene3D" id="2.40.128.20">
    <property type="match status" value="1"/>
</dbReference>
<protein>
    <submittedName>
        <fullName evidence="1">DUF1934 domain-containing protein</fullName>
    </submittedName>
</protein>
<evidence type="ECO:0000313" key="1">
    <source>
        <dbReference type="EMBL" id="MQM73502.1"/>
    </source>
</evidence>
<reference evidence="1" key="1">
    <citation type="journal article" date="2020" name="Appl. Environ. Microbiol.">
        <title>Medium-Chain Fatty Acid Synthesis by 'Candidatus Weimeria bifida' gen. nov., sp. nov., and 'Candidatus Pseudoramibacter fermentans' sp. nov.</title>
        <authorList>
            <person name="Scarborough M.J."/>
            <person name="Myers K.S."/>
            <person name="Donohue T.J."/>
            <person name="Noguera D.R."/>
        </authorList>
    </citation>
    <scope>NUCLEOTIDE SEQUENCE</scope>
    <source>
        <strain evidence="1">EUB1.1</strain>
    </source>
</reference>
<accession>A0A6L5GTU3</accession>
<dbReference type="InterPro" id="IPR012674">
    <property type="entry name" value="Calycin"/>
</dbReference>
<gene>
    <name evidence="1" type="ORF">FRC53_08845</name>
</gene>
<organism evidence="1 2">
    <name type="scientific">Candidatus Pseudoramibacter fermentans</name>
    <dbReference type="NCBI Taxonomy" id="2594427"/>
    <lineage>
        <taxon>Bacteria</taxon>
        <taxon>Bacillati</taxon>
        <taxon>Bacillota</taxon>
        <taxon>Clostridia</taxon>
        <taxon>Eubacteriales</taxon>
        <taxon>Eubacteriaceae</taxon>
        <taxon>Pseudoramibacter</taxon>
    </lineage>
</organism>
<dbReference type="Pfam" id="PF09148">
    <property type="entry name" value="DUF1934"/>
    <property type="match status" value="1"/>
</dbReference>
<name>A0A6L5GTU3_9FIRM</name>
<dbReference type="SUPFAM" id="SSF50814">
    <property type="entry name" value="Lipocalins"/>
    <property type="match status" value="1"/>
</dbReference>
<keyword evidence="2" id="KW-1185">Reference proteome</keyword>
<evidence type="ECO:0000313" key="2">
    <source>
        <dbReference type="Proteomes" id="UP000473648"/>
    </source>
</evidence>